<dbReference type="Proteomes" id="UP000093898">
    <property type="component" value="Unassembled WGS sequence"/>
</dbReference>
<dbReference type="RefSeq" id="WP_064979021.1">
    <property type="nucleotide sequence ID" value="NZ_LZLC01000035.1"/>
</dbReference>
<dbReference type="Gene3D" id="3.40.710.10">
    <property type="entry name" value="DD-peptidase/beta-lactamase superfamily"/>
    <property type="match status" value="1"/>
</dbReference>
<accession>A0A1A3HCZ2</accession>
<dbReference type="InterPro" id="IPR001466">
    <property type="entry name" value="Beta-lactam-related"/>
</dbReference>
<dbReference type="OrthoDB" id="9814204at2"/>
<dbReference type="InterPro" id="IPR012338">
    <property type="entry name" value="Beta-lactam/transpept-like"/>
</dbReference>
<evidence type="ECO:0000313" key="3">
    <source>
        <dbReference type="Proteomes" id="UP000093898"/>
    </source>
</evidence>
<organism evidence="2 3">
    <name type="scientific">Mycolicibacterium mucogenicum</name>
    <name type="common">Mycobacterium mucogenicum</name>
    <dbReference type="NCBI Taxonomy" id="56689"/>
    <lineage>
        <taxon>Bacteria</taxon>
        <taxon>Bacillati</taxon>
        <taxon>Actinomycetota</taxon>
        <taxon>Actinomycetes</taxon>
        <taxon>Mycobacteriales</taxon>
        <taxon>Mycobacteriaceae</taxon>
        <taxon>Mycolicibacterium</taxon>
    </lineage>
</organism>
<dbReference type="InterPro" id="IPR050789">
    <property type="entry name" value="Diverse_Enzym_Activities"/>
</dbReference>
<proteinExistence type="predicted"/>
<keyword evidence="2" id="KW-0378">Hydrolase</keyword>
<dbReference type="STRING" id="56689.GCA_001291445_00785"/>
<dbReference type="PANTHER" id="PTHR43283:SF14">
    <property type="entry name" value="BLL8153 PROTEIN"/>
    <property type="match status" value="1"/>
</dbReference>
<evidence type="ECO:0000259" key="1">
    <source>
        <dbReference type="Pfam" id="PF00144"/>
    </source>
</evidence>
<name>A0A1A3HCZ2_MYCMU</name>
<protein>
    <submittedName>
        <fullName evidence="2">Serine hydrolase</fullName>
    </submittedName>
</protein>
<dbReference type="GO" id="GO:0016787">
    <property type="term" value="F:hydrolase activity"/>
    <property type="evidence" value="ECO:0007669"/>
    <property type="project" value="UniProtKB-KW"/>
</dbReference>
<sequence length="385" mass="41760">MADHTPSSFVELGLFTGIPQHENFSRIPELLPTSKMSPSSTPHDWPVGDPLELPKSYALNGECKSTEDFLAQTDTAALLVLRDGAISHEWYGLTGGPNVPWISMSVAKSVISALVGIAVEDGHIAGIDRPISDYIRVAPGSAYDGVSIKDVLQMSSGARWNEDYNDAESDIFRLAAAMGEGGTLEEFVATMVRDIEPGHVCRYNSGDTQALGALLVGATGRSITDYMQEKLVEPLGISSPAYWLVDSTGMEVAFGGLVMTARDYAKFGELYRNGGRWQGQQLVPQAWVDASLAADAEHLLPGRPIIGSHPLDLGYGYQWWLPAVDSGEFSAIGVYNQFIYVDPGKKTVIVKLSANRRYGTSDDEITNRELETVAFLRTLVGEPAR</sequence>
<comment type="caution">
    <text evidence="2">The sequence shown here is derived from an EMBL/GenBank/DDBJ whole genome shotgun (WGS) entry which is preliminary data.</text>
</comment>
<evidence type="ECO:0000313" key="2">
    <source>
        <dbReference type="EMBL" id="OBJ45544.1"/>
    </source>
</evidence>
<dbReference type="AlphaFoldDB" id="A0A1A3HCZ2"/>
<dbReference type="PANTHER" id="PTHR43283">
    <property type="entry name" value="BETA-LACTAMASE-RELATED"/>
    <property type="match status" value="1"/>
</dbReference>
<dbReference type="Pfam" id="PF00144">
    <property type="entry name" value="Beta-lactamase"/>
    <property type="match status" value="1"/>
</dbReference>
<dbReference type="SUPFAM" id="SSF56601">
    <property type="entry name" value="beta-lactamase/transpeptidase-like"/>
    <property type="match status" value="1"/>
</dbReference>
<gene>
    <name evidence="2" type="ORF">A5630_00825</name>
</gene>
<feature type="domain" description="Beta-lactamase-related" evidence="1">
    <location>
        <begin position="72"/>
        <end position="368"/>
    </location>
</feature>
<dbReference type="EMBL" id="LZLC01000035">
    <property type="protein sequence ID" value="OBJ45544.1"/>
    <property type="molecule type" value="Genomic_DNA"/>
</dbReference>
<reference evidence="2 3" key="1">
    <citation type="submission" date="2016-06" db="EMBL/GenBank/DDBJ databases">
        <authorList>
            <person name="Kjaerup R.B."/>
            <person name="Dalgaard T.S."/>
            <person name="Juul-Madsen H.R."/>
        </authorList>
    </citation>
    <scope>NUCLEOTIDE SEQUENCE [LARGE SCALE GENOMIC DNA]</scope>
    <source>
        <strain evidence="2 3">1127319.6</strain>
    </source>
</reference>